<proteinExistence type="predicted"/>
<protein>
    <recommendedName>
        <fullName evidence="3">Zinc-finger</fullName>
    </recommendedName>
</protein>
<evidence type="ECO:0008006" key="3">
    <source>
        <dbReference type="Google" id="ProtNLM"/>
    </source>
</evidence>
<dbReference type="STRING" id="400055.SAMN04490243_2795"/>
<name>A0A1I6HIN3_9FLAO</name>
<evidence type="ECO:0000313" key="2">
    <source>
        <dbReference type="Proteomes" id="UP000199534"/>
    </source>
</evidence>
<evidence type="ECO:0000313" key="1">
    <source>
        <dbReference type="EMBL" id="SFR54331.1"/>
    </source>
</evidence>
<accession>A0A1I6HIN3</accession>
<reference evidence="1 2" key="1">
    <citation type="submission" date="2016-10" db="EMBL/GenBank/DDBJ databases">
        <authorList>
            <person name="de Groot N.N."/>
        </authorList>
    </citation>
    <scope>NUCLEOTIDE SEQUENCE [LARGE SCALE GENOMIC DNA]</scope>
    <source>
        <strain evidence="1 2">DSM 21019</strain>
    </source>
</reference>
<keyword evidence="2" id="KW-1185">Reference proteome</keyword>
<dbReference type="RefSeq" id="WP_245759840.1">
    <property type="nucleotide sequence ID" value="NZ_FOYQ01000002.1"/>
</dbReference>
<dbReference type="EMBL" id="FOYQ01000002">
    <property type="protein sequence ID" value="SFR54331.1"/>
    <property type="molecule type" value="Genomic_DNA"/>
</dbReference>
<dbReference type="Proteomes" id="UP000199534">
    <property type="component" value="Unassembled WGS sequence"/>
</dbReference>
<organism evidence="1 2">
    <name type="scientific">Robiginitalea myxolifaciens</name>
    <dbReference type="NCBI Taxonomy" id="400055"/>
    <lineage>
        <taxon>Bacteria</taxon>
        <taxon>Pseudomonadati</taxon>
        <taxon>Bacteroidota</taxon>
        <taxon>Flavobacteriia</taxon>
        <taxon>Flavobacteriales</taxon>
        <taxon>Flavobacteriaceae</taxon>
        <taxon>Robiginitalea</taxon>
    </lineage>
</organism>
<dbReference type="AlphaFoldDB" id="A0A1I6HIN3"/>
<sequence>MMISCEKAADFCNKKQYNEATWVQRMQLSFHLMICKACSGFSSKNTKLTELCSKATFHALPEAEKKKMKARLQEAGSN</sequence>
<gene>
    <name evidence="1" type="ORF">SAMN04490243_2795</name>
</gene>